<evidence type="ECO:0000259" key="2">
    <source>
        <dbReference type="PROSITE" id="PS50104"/>
    </source>
</evidence>
<dbReference type="SUPFAM" id="SSF52200">
    <property type="entry name" value="Toll/Interleukin receptor TIR domain"/>
    <property type="match status" value="1"/>
</dbReference>
<protein>
    <submittedName>
        <fullName evidence="3">Toll/interleukin-1 receptor domain-containing protein</fullName>
    </submittedName>
</protein>
<organism evidence="3 4">
    <name type="scientific">Candidatus Frankia alpina</name>
    <dbReference type="NCBI Taxonomy" id="2699483"/>
    <lineage>
        <taxon>Bacteria</taxon>
        <taxon>Bacillati</taxon>
        <taxon>Actinomycetota</taxon>
        <taxon>Actinomycetes</taxon>
        <taxon>Frankiales</taxon>
        <taxon>Frankiaceae</taxon>
        <taxon>Frankia</taxon>
    </lineage>
</organism>
<evidence type="ECO:0000256" key="1">
    <source>
        <dbReference type="SAM" id="MobiDB-lite"/>
    </source>
</evidence>
<feature type="compositionally biased region" description="Low complexity" evidence="1">
    <location>
        <begin position="162"/>
        <end position="171"/>
    </location>
</feature>
<feature type="region of interest" description="Disordered" evidence="1">
    <location>
        <begin position="150"/>
        <end position="185"/>
    </location>
</feature>
<comment type="caution">
    <text evidence="3">The sequence shown here is derived from an EMBL/GenBank/DDBJ whole genome shotgun (WGS) entry which is preliminary data.</text>
</comment>
<dbReference type="Gene3D" id="3.40.50.10140">
    <property type="entry name" value="Toll/interleukin-1 receptor homology (TIR) domain"/>
    <property type="match status" value="1"/>
</dbReference>
<feature type="domain" description="TIR" evidence="2">
    <location>
        <begin position="15"/>
        <end position="147"/>
    </location>
</feature>
<evidence type="ECO:0000313" key="3">
    <source>
        <dbReference type="EMBL" id="THJ45369.1"/>
    </source>
</evidence>
<accession>A0A4S5CI20</accession>
<evidence type="ECO:0000313" key="4">
    <source>
        <dbReference type="Proteomes" id="UP000305282"/>
    </source>
</evidence>
<dbReference type="OrthoDB" id="218695at2"/>
<name>A0A4S5CI20_9ACTN</name>
<dbReference type="EMBL" id="SSXH01000704">
    <property type="protein sequence ID" value="THJ45369.1"/>
    <property type="molecule type" value="Genomic_DNA"/>
</dbReference>
<dbReference type="InterPro" id="IPR000157">
    <property type="entry name" value="TIR_dom"/>
</dbReference>
<reference evidence="3 4" key="1">
    <citation type="submission" date="2019-04" db="EMBL/GenBank/DDBJ databases">
        <title>Draft genome sequences for three unisolated Alnus-infective Frankia Sp+ strains, AgTrS, AiOr and AvVan, the first sequenced Frankia strains able to sporulate in-planta.</title>
        <authorList>
            <person name="Bethencourt L."/>
            <person name="Vautrin F."/>
            <person name="Taib N."/>
            <person name="Dubost A."/>
            <person name="Castro-Garcia L."/>
            <person name="Imbaud O."/>
            <person name="Abrouk D."/>
            <person name="Fournier P."/>
            <person name="Briolay J."/>
            <person name="Nguyen A."/>
            <person name="Normand P."/>
            <person name="Fernandez M.P."/>
            <person name="Brochier-Armanet C."/>
            <person name="Herrera-Belaroussi A."/>
        </authorList>
    </citation>
    <scope>NUCLEOTIDE SEQUENCE [LARGE SCALE GENOMIC DNA]</scope>
    <source>
        <strain evidence="3 4">AvVan</strain>
    </source>
</reference>
<dbReference type="Proteomes" id="UP000305282">
    <property type="component" value="Unassembled WGS sequence"/>
</dbReference>
<dbReference type="PROSITE" id="PS50104">
    <property type="entry name" value="TIR"/>
    <property type="match status" value="1"/>
</dbReference>
<dbReference type="AlphaFoldDB" id="A0A4S5CI20"/>
<sequence>MTNGGSSAGPADGGVVWDFFVSYTQADRGWAEWIAWQLEDAGYRVLVQAWDFVPGSNWARGMDDGVRMSARTVAVLSGAYFRSVFGTAEWQAAWAADPLGEQRKLLVARVEDCPRPGVLAQVVGIDIFDRSQDQARTVLLQAAELAITGARAKPPTPPPFPADTAPSAGATGATGGIQVGDVSAPDGQAVGVNYGQVAQIRTPQTQQGNS</sequence>
<keyword evidence="3" id="KW-0675">Receptor</keyword>
<keyword evidence="4" id="KW-1185">Reference proteome</keyword>
<dbReference type="InterPro" id="IPR035897">
    <property type="entry name" value="Toll_tir_struct_dom_sf"/>
</dbReference>
<gene>
    <name evidence="3" type="ORF">E7Y31_19875</name>
</gene>
<proteinExistence type="predicted"/>
<dbReference type="Pfam" id="PF13676">
    <property type="entry name" value="TIR_2"/>
    <property type="match status" value="1"/>
</dbReference>
<dbReference type="GO" id="GO:0007165">
    <property type="term" value="P:signal transduction"/>
    <property type="evidence" value="ECO:0007669"/>
    <property type="project" value="InterPro"/>
</dbReference>